<protein>
    <submittedName>
        <fullName evidence="2">Uncharacterized protein</fullName>
    </submittedName>
</protein>
<keyword evidence="1" id="KW-0812">Transmembrane</keyword>
<evidence type="ECO:0000313" key="3">
    <source>
        <dbReference type="Proteomes" id="UP000583556"/>
    </source>
</evidence>
<sequence length="162" mass="17863">MKGALSFKAQALDNTSPDFYQHGDDLLIPEEQVSRQKITNAISDVSLSGNHHLKDDGAELIVDGRRFMAQVSCQERDIVGRRASIICCGEFTDDEDPAYQTETIIGAIHAFATRIGRTVEPFHLEAIRNELAVLKKKRSMGTPIVLLGLIVSLIILIAALNY</sequence>
<dbReference type="Proteomes" id="UP000583556">
    <property type="component" value="Unassembled WGS sequence"/>
</dbReference>
<gene>
    <name evidence="2" type="ORF">HHL27_04045</name>
</gene>
<dbReference type="EMBL" id="JABBGM010000002">
    <property type="protein sequence ID" value="NML92844.1"/>
    <property type="molecule type" value="Genomic_DNA"/>
</dbReference>
<keyword evidence="1" id="KW-1133">Transmembrane helix</keyword>
<evidence type="ECO:0000313" key="2">
    <source>
        <dbReference type="EMBL" id="NML92844.1"/>
    </source>
</evidence>
<name>A0A7Y0G9I6_9SPHN</name>
<keyword evidence="3" id="KW-1185">Reference proteome</keyword>
<feature type="transmembrane region" description="Helical" evidence="1">
    <location>
        <begin position="144"/>
        <end position="161"/>
    </location>
</feature>
<comment type="caution">
    <text evidence="2">The sequence shown here is derived from an EMBL/GenBank/DDBJ whole genome shotgun (WGS) entry which is preliminary data.</text>
</comment>
<dbReference type="AlphaFoldDB" id="A0A7Y0G9I6"/>
<reference evidence="2 3" key="1">
    <citation type="submission" date="2020-04" db="EMBL/GenBank/DDBJ databases">
        <title>Novosphingobium sp. TW-4 isolated from soil.</title>
        <authorList>
            <person name="Dahal R.H."/>
            <person name="Chaudhary D.K."/>
        </authorList>
    </citation>
    <scope>NUCLEOTIDE SEQUENCE [LARGE SCALE GENOMIC DNA]</scope>
    <source>
        <strain evidence="2 3">TW-4</strain>
    </source>
</reference>
<dbReference type="RefSeq" id="WP_169492131.1">
    <property type="nucleotide sequence ID" value="NZ_JABBGM010000002.1"/>
</dbReference>
<proteinExistence type="predicted"/>
<evidence type="ECO:0000256" key="1">
    <source>
        <dbReference type="SAM" id="Phobius"/>
    </source>
</evidence>
<keyword evidence="1" id="KW-0472">Membrane</keyword>
<organism evidence="2 3">
    <name type="scientific">Novosphingobium olei</name>
    <dbReference type="NCBI Taxonomy" id="2728851"/>
    <lineage>
        <taxon>Bacteria</taxon>
        <taxon>Pseudomonadati</taxon>
        <taxon>Pseudomonadota</taxon>
        <taxon>Alphaproteobacteria</taxon>
        <taxon>Sphingomonadales</taxon>
        <taxon>Sphingomonadaceae</taxon>
        <taxon>Novosphingobium</taxon>
    </lineage>
</organism>
<accession>A0A7Y0G9I6</accession>